<sequence>MAEQGKRSKEHWWNTFQKASFPAYATLVDPPSLRDVDTDPSQVRVQALLMDDVLDTGGYRRGSAPQQLKVAEGSFVLVLPSNASSAHAQFVSPPWLCRVNRIWFLPGGDASGASGHQEVKGTAPEVQQWERRQLAAGRVAAQHFQLQEVKGTAPEVQQWERRQIAAGRVAAQHLQLQEVKGTAPEVQQWERRQFAAGRAAAQHFQLQVAYFYRWPDLVDAIDGSSNNTRRRIVTYFYRWPDLVDAIEGSSNNTRRLAKALTNLGITQQEKDVEALLRKRGCGRTPPTHFGMRYVVFSNHETKDPRSDASSRDEAAEDGAEDGPVPMESVMGTAEVLFLPSGSKLPYQQAPPPAAAIAAAASSTAKASQLPQALQTRLFSQRRQLVPGFVCNMFLAKAEGPEQQPKLFGLSEWADGSAGAALKDRAWVPGSRQQHESGQSGDQGAVAAGGGRKRRRPQLQQQQLAARGPAAGSSRGAGAAGKDQQQQQQQQRKRRRVLGLDSDDQEDEQQQLQLQQQEVNPGSRILAELLAAEREDQEDDDDDEEDDEGEDEDDSEDESEDGSEDEEDGEPGDAEGLEAAAAASSGLGEDEEGPEEVGCTCYSAAALA</sequence>
<feature type="compositionally biased region" description="Low complexity" evidence="1">
    <location>
        <begin position="457"/>
        <end position="489"/>
    </location>
</feature>
<feature type="compositionally biased region" description="Basic and acidic residues" evidence="1">
    <location>
        <begin position="300"/>
        <end position="313"/>
    </location>
</feature>
<accession>A0ABY8ULR5</accession>
<dbReference type="InterPro" id="IPR033749">
    <property type="entry name" value="Polyprenyl_synt_CS"/>
</dbReference>
<feature type="region of interest" description="Disordered" evidence="1">
    <location>
        <begin position="300"/>
        <end position="325"/>
    </location>
</feature>
<gene>
    <name evidence="2" type="ORF">OEZ85_004712</name>
</gene>
<feature type="compositionally biased region" description="Low complexity" evidence="1">
    <location>
        <begin position="576"/>
        <end position="586"/>
    </location>
</feature>
<dbReference type="PROSITE" id="PS00723">
    <property type="entry name" value="POLYPRENYL_SYNTHASE_1"/>
    <property type="match status" value="1"/>
</dbReference>
<protein>
    <submittedName>
        <fullName evidence="2">Uncharacterized protein</fullName>
    </submittedName>
</protein>
<name>A0ABY8ULR5_TETOB</name>
<reference evidence="2 3" key="1">
    <citation type="submission" date="2023-05" db="EMBL/GenBank/DDBJ databases">
        <title>A 100% complete, gapless, phased diploid assembly of the Scenedesmus obliquus UTEX 3031 genome.</title>
        <authorList>
            <person name="Biondi T.C."/>
            <person name="Hanschen E.R."/>
            <person name="Kwon T."/>
            <person name="Eng W."/>
            <person name="Kruse C.P.S."/>
            <person name="Koehler S.I."/>
            <person name="Kunde Y."/>
            <person name="Gleasner C.D."/>
            <person name="You Mak K.T."/>
            <person name="Polle J."/>
            <person name="Hovde B.T."/>
            <person name="Starkenburg S.R."/>
        </authorList>
    </citation>
    <scope>NUCLEOTIDE SEQUENCE [LARGE SCALE GENOMIC DNA]</scope>
    <source>
        <strain evidence="2 3">DOE0152z</strain>
    </source>
</reference>
<evidence type="ECO:0000313" key="2">
    <source>
        <dbReference type="EMBL" id="WIA22406.1"/>
    </source>
</evidence>
<dbReference type="EMBL" id="CP126221">
    <property type="protein sequence ID" value="WIA22406.1"/>
    <property type="molecule type" value="Genomic_DNA"/>
</dbReference>
<proteinExistence type="predicted"/>
<feature type="compositionally biased region" description="Acidic residues" evidence="1">
    <location>
        <begin position="534"/>
        <end position="575"/>
    </location>
</feature>
<evidence type="ECO:0000256" key="1">
    <source>
        <dbReference type="SAM" id="MobiDB-lite"/>
    </source>
</evidence>
<feature type="region of interest" description="Disordered" evidence="1">
    <location>
        <begin position="427"/>
        <end position="607"/>
    </location>
</feature>
<organism evidence="2 3">
    <name type="scientific">Tetradesmus obliquus</name>
    <name type="common">Green alga</name>
    <name type="synonym">Acutodesmus obliquus</name>
    <dbReference type="NCBI Taxonomy" id="3088"/>
    <lineage>
        <taxon>Eukaryota</taxon>
        <taxon>Viridiplantae</taxon>
        <taxon>Chlorophyta</taxon>
        <taxon>core chlorophytes</taxon>
        <taxon>Chlorophyceae</taxon>
        <taxon>CS clade</taxon>
        <taxon>Sphaeropleales</taxon>
        <taxon>Scenedesmaceae</taxon>
        <taxon>Tetradesmus</taxon>
    </lineage>
</organism>
<evidence type="ECO:0000313" key="3">
    <source>
        <dbReference type="Proteomes" id="UP001244341"/>
    </source>
</evidence>
<keyword evidence="3" id="KW-1185">Reference proteome</keyword>
<dbReference type="Proteomes" id="UP001244341">
    <property type="component" value="Chromosome 14b"/>
</dbReference>